<reference evidence="1" key="1">
    <citation type="submission" date="2014-09" db="EMBL/GenBank/DDBJ databases">
        <authorList>
            <person name="Magalhaes I.L.F."/>
            <person name="Oliveira U."/>
            <person name="Santos F.R."/>
            <person name="Vidigal T.H.D.A."/>
            <person name="Brescovit A.D."/>
            <person name="Santos A.J."/>
        </authorList>
    </citation>
    <scope>NUCLEOTIDE SEQUENCE</scope>
    <source>
        <tissue evidence="1">Shoot tissue taken approximately 20 cm above the soil surface</tissue>
    </source>
</reference>
<accession>A0A0A9F2D4</accession>
<dbReference type="EMBL" id="GBRH01190746">
    <property type="protein sequence ID" value="JAE07150.1"/>
    <property type="molecule type" value="Transcribed_RNA"/>
</dbReference>
<sequence>MVWWILTNI</sequence>
<proteinExistence type="predicted"/>
<evidence type="ECO:0000313" key="1">
    <source>
        <dbReference type="EMBL" id="JAE07150.1"/>
    </source>
</evidence>
<organism evidence="1">
    <name type="scientific">Arundo donax</name>
    <name type="common">Giant reed</name>
    <name type="synonym">Donax arundinaceus</name>
    <dbReference type="NCBI Taxonomy" id="35708"/>
    <lineage>
        <taxon>Eukaryota</taxon>
        <taxon>Viridiplantae</taxon>
        <taxon>Streptophyta</taxon>
        <taxon>Embryophyta</taxon>
        <taxon>Tracheophyta</taxon>
        <taxon>Spermatophyta</taxon>
        <taxon>Magnoliopsida</taxon>
        <taxon>Liliopsida</taxon>
        <taxon>Poales</taxon>
        <taxon>Poaceae</taxon>
        <taxon>PACMAD clade</taxon>
        <taxon>Arundinoideae</taxon>
        <taxon>Arundineae</taxon>
        <taxon>Arundo</taxon>
    </lineage>
</organism>
<protein>
    <submittedName>
        <fullName evidence="1">Uncharacterized protein</fullName>
    </submittedName>
</protein>
<name>A0A0A9F2D4_ARUDO</name>
<reference evidence="1" key="2">
    <citation type="journal article" date="2015" name="Data Brief">
        <title>Shoot transcriptome of the giant reed, Arundo donax.</title>
        <authorList>
            <person name="Barrero R.A."/>
            <person name="Guerrero F.D."/>
            <person name="Moolhuijzen P."/>
            <person name="Goolsby J.A."/>
            <person name="Tidwell J."/>
            <person name="Bellgard S.E."/>
            <person name="Bellgard M.I."/>
        </authorList>
    </citation>
    <scope>NUCLEOTIDE SEQUENCE</scope>
    <source>
        <tissue evidence="1">Shoot tissue taken approximately 20 cm above the soil surface</tissue>
    </source>
</reference>